<keyword evidence="4" id="KW-0456">Lyase</keyword>
<organism evidence="8 9">
    <name type="scientific">Elliptochloris bilobata</name>
    <dbReference type="NCBI Taxonomy" id="381761"/>
    <lineage>
        <taxon>Eukaryota</taxon>
        <taxon>Viridiplantae</taxon>
        <taxon>Chlorophyta</taxon>
        <taxon>core chlorophytes</taxon>
        <taxon>Trebouxiophyceae</taxon>
        <taxon>Trebouxiophyceae incertae sedis</taxon>
        <taxon>Elliptochloris clade</taxon>
        <taxon>Elliptochloris</taxon>
    </lineage>
</organism>
<dbReference type="EMBL" id="JALJOU010000055">
    <property type="protein sequence ID" value="KAK9827694.1"/>
    <property type="molecule type" value="Genomic_DNA"/>
</dbReference>
<dbReference type="InterPro" id="IPR015422">
    <property type="entry name" value="PyrdxlP-dep_Trfase_small"/>
</dbReference>
<dbReference type="GO" id="GO:0005829">
    <property type="term" value="C:cytosol"/>
    <property type="evidence" value="ECO:0007669"/>
    <property type="project" value="TreeGrafter"/>
</dbReference>
<comment type="cofactor">
    <cofactor evidence="1">
        <name>pyridoxal 5'-phosphate</name>
        <dbReference type="ChEBI" id="CHEBI:597326"/>
    </cofactor>
</comment>
<dbReference type="InterPro" id="IPR015424">
    <property type="entry name" value="PyrdxlP-dep_Trfase"/>
</dbReference>
<evidence type="ECO:0000256" key="4">
    <source>
        <dbReference type="ARBA" id="ARBA00023239"/>
    </source>
</evidence>
<dbReference type="SUPFAM" id="SSF53383">
    <property type="entry name" value="PLP-dependent transferases"/>
    <property type="match status" value="1"/>
</dbReference>
<comment type="caution">
    <text evidence="8">The sequence shown here is derived from an EMBL/GenBank/DDBJ whole genome shotgun (WGS) entry which is preliminary data.</text>
</comment>
<evidence type="ECO:0000313" key="8">
    <source>
        <dbReference type="EMBL" id="KAK9827694.1"/>
    </source>
</evidence>
<dbReference type="InterPro" id="IPR023603">
    <property type="entry name" value="Low_specificity_L-TA-like"/>
</dbReference>
<feature type="domain" description="Aromatic amino acid beta-eliminating lyase/threonine aldolase" evidence="7">
    <location>
        <begin position="1"/>
        <end position="269"/>
    </location>
</feature>
<dbReference type="PIRSF" id="PIRSF017617">
    <property type="entry name" value="Thr_aldolase"/>
    <property type="match status" value="1"/>
</dbReference>
<feature type="region of interest" description="Disordered" evidence="6">
    <location>
        <begin position="331"/>
        <end position="353"/>
    </location>
</feature>
<dbReference type="AlphaFoldDB" id="A0AAW1R259"/>
<dbReference type="Gene3D" id="3.40.640.10">
    <property type="entry name" value="Type I PLP-dependent aspartate aminotransferase-like (Major domain)"/>
    <property type="match status" value="1"/>
</dbReference>
<dbReference type="Gene3D" id="3.90.1150.10">
    <property type="entry name" value="Aspartate Aminotransferase, domain 1"/>
    <property type="match status" value="1"/>
</dbReference>
<dbReference type="GO" id="GO:0006545">
    <property type="term" value="P:glycine biosynthetic process"/>
    <property type="evidence" value="ECO:0007669"/>
    <property type="project" value="TreeGrafter"/>
</dbReference>
<evidence type="ECO:0000259" key="7">
    <source>
        <dbReference type="Pfam" id="PF01212"/>
    </source>
</evidence>
<reference evidence="8 9" key="1">
    <citation type="journal article" date="2024" name="Nat. Commun.">
        <title>Phylogenomics reveals the evolutionary origins of lichenization in chlorophyte algae.</title>
        <authorList>
            <person name="Puginier C."/>
            <person name="Libourel C."/>
            <person name="Otte J."/>
            <person name="Skaloud P."/>
            <person name="Haon M."/>
            <person name="Grisel S."/>
            <person name="Petersen M."/>
            <person name="Berrin J.G."/>
            <person name="Delaux P.M."/>
            <person name="Dal Grande F."/>
            <person name="Keller J."/>
        </authorList>
    </citation>
    <scope>NUCLEOTIDE SEQUENCE [LARGE SCALE GENOMIC DNA]</scope>
    <source>
        <strain evidence="8 9">SAG 245.80</strain>
    </source>
</reference>
<dbReference type="PANTHER" id="PTHR48097">
    <property type="entry name" value="L-THREONINE ALDOLASE-RELATED"/>
    <property type="match status" value="1"/>
</dbReference>
<evidence type="ECO:0000256" key="5">
    <source>
        <dbReference type="PIRSR" id="PIRSR017617-1"/>
    </source>
</evidence>
<dbReference type="FunFam" id="3.40.640.10:FF:000030">
    <property type="entry name" value="Low-specificity L-threonine aldolase"/>
    <property type="match status" value="1"/>
</dbReference>
<dbReference type="GO" id="GO:0006567">
    <property type="term" value="P:L-threonine catabolic process"/>
    <property type="evidence" value="ECO:0007669"/>
    <property type="project" value="TreeGrafter"/>
</dbReference>
<proteinExistence type="inferred from homology"/>
<sequence length="353" mass="35798">MAEAEVGDDVLGDDPTVKALEAAAAARVGKEAALLLPSGTMGNLIAVLAHCSERGAEVIVGDESHTYVYEAGGMSVLGGVAFNVVPTQPNGELSLERLTTAVRPDDMHCARTALVCIENTHNRCGGAVLSLSYMASLSEWAAERGLPIHLDGARVFNAAQALGMDVADVTAHVTSVQFCLSKGLGAPIGSVLAGPAALIARGRRLRKMLGGGMRQAGVIAAPGLLALQQGPQGLAADHAKARKLAAALASIPGVLIDAERVQSNIVVFALAPGPCSPVQLCARLKRRGVLAAPFRGGVRFVTHRDVSAAACEAAATAVAASLTEEGGLEGEAHQANGGAYGQGTTWPGARGGG</sequence>
<comment type="similarity">
    <text evidence="2">Belongs to the threonine aldolase family.</text>
</comment>
<evidence type="ECO:0000256" key="2">
    <source>
        <dbReference type="ARBA" id="ARBA00006966"/>
    </source>
</evidence>
<dbReference type="NCBIfam" id="NF041359">
    <property type="entry name" value="GntG_guanitoxin"/>
    <property type="match status" value="1"/>
</dbReference>
<protein>
    <recommendedName>
        <fullName evidence="7">Aromatic amino acid beta-eliminating lyase/threonine aldolase domain-containing protein</fullName>
    </recommendedName>
</protein>
<dbReference type="InterPro" id="IPR001597">
    <property type="entry name" value="ArAA_b-elim_lyase/Thr_aldolase"/>
</dbReference>
<keyword evidence="3" id="KW-0663">Pyridoxal phosphate</keyword>
<name>A0AAW1R259_9CHLO</name>
<evidence type="ECO:0000313" key="9">
    <source>
        <dbReference type="Proteomes" id="UP001445335"/>
    </source>
</evidence>
<dbReference type="InterPro" id="IPR015421">
    <property type="entry name" value="PyrdxlP-dep_Trfase_major"/>
</dbReference>
<feature type="modified residue" description="N6-(pyridoxal phosphate)lysine" evidence="5">
    <location>
        <position position="182"/>
    </location>
</feature>
<evidence type="ECO:0000256" key="3">
    <source>
        <dbReference type="ARBA" id="ARBA00022898"/>
    </source>
</evidence>
<evidence type="ECO:0000256" key="1">
    <source>
        <dbReference type="ARBA" id="ARBA00001933"/>
    </source>
</evidence>
<dbReference type="Proteomes" id="UP001445335">
    <property type="component" value="Unassembled WGS sequence"/>
</dbReference>
<keyword evidence="9" id="KW-1185">Reference proteome</keyword>
<accession>A0AAW1R259</accession>
<dbReference type="PANTHER" id="PTHR48097:SF9">
    <property type="entry name" value="L-THREONINE ALDOLASE"/>
    <property type="match status" value="1"/>
</dbReference>
<gene>
    <name evidence="8" type="ORF">WJX81_001165</name>
</gene>
<evidence type="ECO:0000256" key="6">
    <source>
        <dbReference type="SAM" id="MobiDB-lite"/>
    </source>
</evidence>
<dbReference type="GO" id="GO:0008732">
    <property type="term" value="F:L-allo-threonine aldolase activity"/>
    <property type="evidence" value="ECO:0007669"/>
    <property type="project" value="TreeGrafter"/>
</dbReference>
<dbReference type="Pfam" id="PF01212">
    <property type="entry name" value="Beta_elim_lyase"/>
    <property type="match status" value="1"/>
</dbReference>